<dbReference type="InterPro" id="IPR029016">
    <property type="entry name" value="GAF-like_dom_sf"/>
</dbReference>
<organism evidence="6 7">
    <name type="scientific">Paenibacillus larvae subsp. larvae DSM 25430</name>
    <dbReference type="NCBI Taxonomy" id="697284"/>
    <lineage>
        <taxon>Bacteria</taxon>
        <taxon>Bacillati</taxon>
        <taxon>Bacillota</taxon>
        <taxon>Bacilli</taxon>
        <taxon>Bacillales</taxon>
        <taxon>Paenibacillaceae</taxon>
        <taxon>Paenibacillus</taxon>
    </lineage>
</organism>
<dbReference type="HOGENOM" id="CLU_062618_4_3_9"/>
<keyword evidence="7" id="KW-1185">Reference proteome</keyword>
<dbReference type="AlphaFoldDB" id="V9WA99"/>
<dbReference type="SMART" id="SM00346">
    <property type="entry name" value="HTH_ICLR"/>
    <property type="match status" value="1"/>
</dbReference>
<dbReference type="InterPro" id="IPR050707">
    <property type="entry name" value="HTH_MetabolicPath_Reg"/>
</dbReference>
<sequence>MGDDMLKTLENSLDLLEYFTAETPSWGVRELAKEMGFSHSIVYRILATYEKRGFLRQNPHTKKYELGLKFWGFGRLVQDQMKITDVIRPILENMAEEIHESIFLTWLDGEEGVCVEIAEAVHVIKYSLKVGHRTPLYAGASNKVIMAYLPKEVQASIISKGLKPRTAKTIVEADKLIEDLEGIRKQGWQYSVGEYSDDIFGIAVPVFSQGQITASLTAAGPAYRMPQEKVPYVLDILRKGRDEMEIYIDNLYNRSLVNNLLNPGFL</sequence>
<gene>
    <name evidence="6" type="ORF">ERIC2_c33780</name>
</gene>
<proteinExistence type="predicted"/>
<dbReference type="PROSITE" id="PS51078">
    <property type="entry name" value="ICLR_ED"/>
    <property type="match status" value="1"/>
</dbReference>
<dbReference type="PANTHER" id="PTHR30136">
    <property type="entry name" value="HELIX-TURN-HELIX TRANSCRIPTIONAL REGULATOR, ICLR FAMILY"/>
    <property type="match status" value="1"/>
</dbReference>
<dbReference type="Gene3D" id="1.10.10.10">
    <property type="entry name" value="Winged helix-like DNA-binding domain superfamily/Winged helix DNA-binding domain"/>
    <property type="match status" value="1"/>
</dbReference>
<evidence type="ECO:0000256" key="1">
    <source>
        <dbReference type="ARBA" id="ARBA00023015"/>
    </source>
</evidence>
<dbReference type="Pfam" id="PF09339">
    <property type="entry name" value="HTH_IclR"/>
    <property type="match status" value="1"/>
</dbReference>
<reference evidence="6 7" key="1">
    <citation type="journal article" date="2014" name="PLoS ONE">
        <title>How to Kill the Honey Bee Larva: Genomic Potential and Virulence Mechanisms of Paenibacillus larvae.</title>
        <authorList>
            <person name="Djukic M."/>
            <person name="Brzuszkiewicz E."/>
            <person name="Funfhaus A."/>
            <person name="Voss J."/>
            <person name="Gollnow K."/>
            <person name="Poppinga L."/>
            <person name="Liesegang H."/>
            <person name="Garcia-Gonzalez E."/>
            <person name="Genersch E."/>
            <person name="Daniel R."/>
        </authorList>
    </citation>
    <scope>NUCLEOTIDE SEQUENCE [LARGE SCALE GENOMIC DNA]</scope>
    <source>
        <strain evidence="6 7">DSM 25430</strain>
    </source>
</reference>
<evidence type="ECO:0000256" key="2">
    <source>
        <dbReference type="ARBA" id="ARBA00023125"/>
    </source>
</evidence>
<keyword evidence="2" id="KW-0238">DNA-binding</keyword>
<dbReference type="SUPFAM" id="SSF46785">
    <property type="entry name" value="Winged helix' DNA-binding domain"/>
    <property type="match status" value="1"/>
</dbReference>
<dbReference type="GO" id="GO:0045892">
    <property type="term" value="P:negative regulation of DNA-templated transcription"/>
    <property type="evidence" value="ECO:0007669"/>
    <property type="project" value="TreeGrafter"/>
</dbReference>
<protein>
    <submittedName>
        <fullName evidence="6">IclR family transcriptional regulator</fullName>
    </submittedName>
</protein>
<keyword evidence="3" id="KW-0804">Transcription</keyword>
<dbReference type="SUPFAM" id="SSF55781">
    <property type="entry name" value="GAF domain-like"/>
    <property type="match status" value="1"/>
</dbReference>
<evidence type="ECO:0000259" key="4">
    <source>
        <dbReference type="PROSITE" id="PS51077"/>
    </source>
</evidence>
<dbReference type="InterPro" id="IPR014757">
    <property type="entry name" value="Tscrpt_reg_IclR_C"/>
</dbReference>
<dbReference type="PANTHER" id="PTHR30136:SF24">
    <property type="entry name" value="HTH-TYPE TRANSCRIPTIONAL REPRESSOR ALLR"/>
    <property type="match status" value="1"/>
</dbReference>
<dbReference type="PROSITE" id="PS51077">
    <property type="entry name" value="HTH_ICLR"/>
    <property type="match status" value="1"/>
</dbReference>
<dbReference type="KEGG" id="plv:ERIC2_c33780"/>
<dbReference type="InterPro" id="IPR005471">
    <property type="entry name" value="Tscrpt_reg_IclR_N"/>
</dbReference>
<dbReference type="PATRIC" id="fig|697284.3.peg.3194"/>
<name>V9WA99_9BACL</name>
<dbReference type="Proteomes" id="UP000029431">
    <property type="component" value="Chromosome"/>
</dbReference>
<accession>V9WA99</accession>
<dbReference type="GO" id="GO:0003700">
    <property type="term" value="F:DNA-binding transcription factor activity"/>
    <property type="evidence" value="ECO:0007669"/>
    <property type="project" value="TreeGrafter"/>
</dbReference>
<dbReference type="eggNOG" id="COG1414">
    <property type="taxonomic scope" value="Bacteria"/>
</dbReference>
<dbReference type="GO" id="GO:0003677">
    <property type="term" value="F:DNA binding"/>
    <property type="evidence" value="ECO:0007669"/>
    <property type="project" value="UniProtKB-KW"/>
</dbReference>
<dbReference type="EMBL" id="CP003355">
    <property type="protein sequence ID" value="AHD07113.1"/>
    <property type="molecule type" value="Genomic_DNA"/>
</dbReference>
<keyword evidence="1" id="KW-0805">Transcription regulation</keyword>
<feature type="domain" description="HTH iclR-type" evidence="4">
    <location>
        <begin position="6"/>
        <end position="68"/>
    </location>
</feature>
<evidence type="ECO:0000313" key="7">
    <source>
        <dbReference type="Proteomes" id="UP000029431"/>
    </source>
</evidence>
<dbReference type="InterPro" id="IPR036388">
    <property type="entry name" value="WH-like_DNA-bd_sf"/>
</dbReference>
<evidence type="ECO:0000256" key="3">
    <source>
        <dbReference type="ARBA" id="ARBA00023163"/>
    </source>
</evidence>
<evidence type="ECO:0000259" key="5">
    <source>
        <dbReference type="PROSITE" id="PS51078"/>
    </source>
</evidence>
<feature type="domain" description="IclR-ED" evidence="5">
    <location>
        <begin position="69"/>
        <end position="250"/>
    </location>
</feature>
<dbReference type="Pfam" id="PF01614">
    <property type="entry name" value="IclR_C"/>
    <property type="match status" value="1"/>
</dbReference>
<dbReference type="InterPro" id="IPR036390">
    <property type="entry name" value="WH_DNA-bd_sf"/>
</dbReference>
<dbReference type="Gene3D" id="3.30.450.40">
    <property type="match status" value="1"/>
</dbReference>
<evidence type="ECO:0000313" key="6">
    <source>
        <dbReference type="EMBL" id="AHD07113.1"/>
    </source>
</evidence>